<dbReference type="AlphaFoldDB" id="A0A0A9HJI3"/>
<reference evidence="1" key="2">
    <citation type="journal article" date="2015" name="Data Brief">
        <title>Shoot transcriptome of the giant reed, Arundo donax.</title>
        <authorList>
            <person name="Barrero R.A."/>
            <person name="Guerrero F.D."/>
            <person name="Moolhuijzen P."/>
            <person name="Goolsby J.A."/>
            <person name="Tidwell J."/>
            <person name="Bellgard S.E."/>
            <person name="Bellgard M.I."/>
        </authorList>
    </citation>
    <scope>NUCLEOTIDE SEQUENCE</scope>
    <source>
        <tissue evidence="1">Shoot tissue taken approximately 20 cm above the soil surface</tissue>
    </source>
</reference>
<sequence>MTSFSFIFFFLRTKIMTSLHHSVPKSKHKSNTACISFCFTAFFWMNKWLLLQVQGKQQKKGLQKVCPFLHSPNMRMKTKS</sequence>
<name>A0A0A9HJI3_ARUDO</name>
<evidence type="ECO:0000313" key="1">
    <source>
        <dbReference type="EMBL" id="JAE35011.1"/>
    </source>
</evidence>
<organism evidence="1">
    <name type="scientific">Arundo donax</name>
    <name type="common">Giant reed</name>
    <name type="synonym">Donax arundinaceus</name>
    <dbReference type="NCBI Taxonomy" id="35708"/>
    <lineage>
        <taxon>Eukaryota</taxon>
        <taxon>Viridiplantae</taxon>
        <taxon>Streptophyta</taxon>
        <taxon>Embryophyta</taxon>
        <taxon>Tracheophyta</taxon>
        <taxon>Spermatophyta</taxon>
        <taxon>Magnoliopsida</taxon>
        <taxon>Liliopsida</taxon>
        <taxon>Poales</taxon>
        <taxon>Poaceae</taxon>
        <taxon>PACMAD clade</taxon>
        <taxon>Arundinoideae</taxon>
        <taxon>Arundineae</taxon>
        <taxon>Arundo</taxon>
    </lineage>
</organism>
<accession>A0A0A9HJI3</accession>
<dbReference type="EMBL" id="GBRH01162885">
    <property type="protein sequence ID" value="JAE35011.1"/>
    <property type="molecule type" value="Transcribed_RNA"/>
</dbReference>
<proteinExistence type="predicted"/>
<reference evidence="1" key="1">
    <citation type="submission" date="2014-09" db="EMBL/GenBank/DDBJ databases">
        <authorList>
            <person name="Magalhaes I.L.F."/>
            <person name="Oliveira U."/>
            <person name="Santos F.R."/>
            <person name="Vidigal T.H.D.A."/>
            <person name="Brescovit A.D."/>
            <person name="Santos A.J."/>
        </authorList>
    </citation>
    <scope>NUCLEOTIDE SEQUENCE</scope>
    <source>
        <tissue evidence="1">Shoot tissue taken approximately 20 cm above the soil surface</tissue>
    </source>
</reference>
<protein>
    <submittedName>
        <fullName evidence="1">Uncharacterized protein</fullName>
    </submittedName>
</protein>